<feature type="domain" description="Desulfoferrodoxin ferrous iron-binding" evidence="6">
    <location>
        <begin position="13"/>
        <end position="124"/>
    </location>
</feature>
<keyword evidence="2" id="KW-0813">Transport</keyword>
<dbReference type="GO" id="GO:0005506">
    <property type="term" value="F:iron ion binding"/>
    <property type="evidence" value="ECO:0007669"/>
    <property type="project" value="InterPro"/>
</dbReference>
<dbReference type="SUPFAM" id="SSF49367">
    <property type="entry name" value="Superoxide reductase-like"/>
    <property type="match status" value="1"/>
</dbReference>
<evidence type="ECO:0000259" key="6">
    <source>
        <dbReference type="Pfam" id="PF01880"/>
    </source>
</evidence>
<dbReference type="CDD" id="cd03172">
    <property type="entry name" value="SORL_classII"/>
    <property type="match status" value="1"/>
</dbReference>
<dbReference type="EMBL" id="CAADRM010000092">
    <property type="protein sequence ID" value="VFU14507.1"/>
    <property type="molecule type" value="Genomic_DNA"/>
</dbReference>
<evidence type="ECO:0000313" key="7">
    <source>
        <dbReference type="EMBL" id="VFU14507.1"/>
    </source>
</evidence>
<gene>
    <name evidence="7" type="primary">nlr</name>
    <name evidence="7" type="ORF">SCFA_30036</name>
</gene>
<keyword evidence="7" id="KW-0560">Oxidoreductase</keyword>
<sequence>MIRFGGLFQPSGWKTENHVPVIECPDSVQKDGTFEIRVSIGKEIPHPNTTEHHIRWIKVFYLPEGDRFTYQLAHIQFSAHGESAAGPDQGPAHTDHSAVVAARLKKSGKIYATSYCSIHGLWENTRPIQVH</sequence>
<dbReference type="EC" id="1.15.1.1" evidence="7"/>
<dbReference type="InterPro" id="IPR051233">
    <property type="entry name" value="Desulfoferrodoxin_SOR"/>
</dbReference>
<evidence type="ECO:0000256" key="1">
    <source>
        <dbReference type="ARBA" id="ARBA00005941"/>
    </source>
</evidence>
<dbReference type="Gene3D" id="2.60.40.730">
    <property type="entry name" value="SOR catalytic domain"/>
    <property type="match status" value="1"/>
</dbReference>
<keyword evidence="3" id="KW-0479">Metal-binding</keyword>
<evidence type="ECO:0000256" key="2">
    <source>
        <dbReference type="ARBA" id="ARBA00022448"/>
    </source>
</evidence>
<dbReference type="Pfam" id="PF01880">
    <property type="entry name" value="Desulfoferrodox"/>
    <property type="match status" value="1"/>
</dbReference>
<comment type="similarity">
    <text evidence="1">Belongs to the desulfoferrodoxin family.</text>
</comment>
<name>A0A485LZX8_9ZZZZ</name>
<protein>
    <submittedName>
        <fullName evidence="7">Neelaredoxin</fullName>
        <ecNumber evidence="7">1.15.1.1</ecNumber>
    </submittedName>
</protein>
<dbReference type="InterPro" id="IPR036073">
    <property type="entry name" value="Desulfoferrodoxin_Fe-bd_dom_sf"/>
</dbReference>
<organism evidence="7">
    <name type="scientific">anaerobic digester metagenome</name>
    <dbReference type="NCBI Taxonomy" id="1263854"/>
    <lineage>
        <taxon>unclassified sequences</taxon>
        <taxon>metagenomes</taxon>
        <taxon>ecological metagenomes</taxon>
    </lineage>
</organism>
<accession>A0A485LZX8</accession>
<dbReference type="GO" id="GO:0004784">
    <property type="term" value="F:superoxide dismutase activity"/>
    <property type="evidence" value="ECO:0007669"/>
    <property type="project" value="UniProtKB-EC"/>
</dbReference>
<evidence type="ECO:0000256" key="5">
    <source>
        <dbReference type="ARBA" id="ARBA00023004"/>
    </source>
</evidence>
<keyword evidence="4" id="KW-0249">Electron transport</keyword>
<evidence type="ECO:0000256" key="3">
    <source>
        <dbReference type="ARBA" id="ARBA00022723"/>
    </source>
</evidence>
<evidence type="ECO:0000256" key="4">
    <source>
        <dbReference type="ARBA" id="ARBA00022982"/>
    </source>
</evidence>
<dbReference type="PANTHER" id="PTHR36541">
    <property type="entry name" value="SUPEROXIDE REDUCTASE-RELATED"/>
    <property type="match status" value="1"/>
</dbReference>
<dbReference type="InterPro" id="IPR002742">
    <property type="entry name" value="Desulfoferrodoxin_Fe-bd_dom"/>
</dbReference>
<dbReference type="PANTHER" id="PTHR36541:SF1">
    <property type="entry name" value="SUPEROXIDE REDUCTASE-RELATED"/>
    <property type="match status" value="1"/>
</dbReference>
<proteinExistence type="inferred from homology"/>
<dbReference type="NCBIfam" id="TIGR00332">
    <property type="entry name" value="neela_ferrous"/>
    <property type="match status" value="1"/>
</dbReference>
<keyword evidence="5" id="KW-0408">Iron</keyword>
<reference evidence="7" key="1">
    <citation type="submission" date="2019-03" db="EMBL/GenBank/DDBJ databases">
        <authorList>
            <person name="Hao L."/>
        </authorList>
    </citation>
    <scope>NUCLEOTIDE SEQUENCE</scope>
</reference>
<dbReference type="AlphaFoldDB" id="A0A485LZX8"/>